<dbReference type="AlphaFoldDB" id="A0A443SNN6"/>
<feature type="transmembrane region" description="Helical" evidence="10">
    <location>
        <begin position="773"/>
        <end position="794"/>
    </location>
</feature>
<keyword evidence="4 10" id="KW-0812">Transmembrane</keyword>
<dbReference type="VEuPathDB" id="VectorBase:LDEU002902"/>
<feature type="transmembrane region" description="Helical" evidence="10">
    <location>
        <begin position="616"/>
        <end position="634"/>
    </location>
</feature>
<dbReference type="InterPro" id="IPR036739">
    <property type="entry name" value="SLC41_membr_dom_sf"/>
</dbReference>
<comment type="subcellular location">
    <subcellularLocation>
        <location evidence="1">Membrane</location>
        <topology evidence="1">Multi-pass membrane protein</topology>
    </subcellularLocation>
</comment>
<gene>
    <name evidence="12" type="ORF">B4U80_02697</name>
</gene>
<feature type="transmembrane region" description="Helical" evidence="10">
    <location>
        <begin position="800"/>
        <end position="821"/>
    </location>
</feature>
<comment type="similarity">
    <text evidence="2">Belongs to the SLC41A transporter family.</text>
</comment>
<feature type="transmembrane region" description="Helical" evidence="10">
    <location>
        <begin position="533"/>
        <end position="555"/>
    </location>
</feature>
<evidence type="ECO:0000256" key="7">
    <source>
        <dbReference type="ARBA" id="ARBA00023065"/>
    </source>
</evidence>
<evidence type="ECO:0000256" key="3">
    <source>
        <dbReference type="ARBA" id="ARBA00022448"/>
    </source>
</evidence>
<feature type="domain" description="SLC41A/MgtE integral membrane" evidence="11">
    <location>
        <begin position="232"/>
        <end position="362"/>
    </location>
</feature>
<feature type="transmembrane region" description="Helical" evidence="10">
    <location>
        <begin position="373"/>
        <end position="396"/>
    </location>
</feature>
<dbReference type="FunFam" id="1.10.357.20:FF:000001">
    <property type="entry name" value="Solute carrier family 41 member 2"/>
    <property type="match status" value="2"/>
</dbReference>
<organism evidence="12 13">
    <name type="scientific">Leptotrombidium deliense</name>
    <dbReference type="NCBI Taxonomy" id="299467"/>
    <lineage>
        <taxon>Eukaryota</taxon>
        <taxon>Metazoa</taxon>
        <taxon>Ecdysozoa</taxon>
        <taxon>Arthropoda</taxon>
        <taxon>Chelicerata</taxon>
        <taxon>Arachnida</taxon>
        <taxon>Acari</taxon>
        <taxon>Acariformes</taxon>
        <taxon>Trombidiformes</taxon>
        <taxon>Prostigmata</taxon>
        <taxon>Anystina</taxon>
        <taxon>Parasitengona</taxon>
        <taxon>Trombiculoidea</taxon>
        <taxon>Trombiculidae</taxon>
        <taxon>Leptotrombidium</taxon>
    </lineage>
</organism>
<feature type="transmembrane region" description="Helical" evidence="10">
    <location>
        <begin position="833"/>
        <end position="855"/>
    </location>
</feature>
<keyword evidence="5" id="KW-0460">Magnesium</keyword>
<dbReference type="InterPro" id="IPR045349">
    <property type="entry name" value="SLC41A1-3"/>
</dbReference>
<comment type="caution">
    <text evidence="12">The sequence shown here is derived from an EMBL/GenBank/DDBJ whole genome shotgun (WGS) entry which is preliminary data.</text>
</comment>
<feature type="transmembrane region" description="Helical" evidence="10">
    <location>
        <begin position="222"/>
        <end position="239"/>
    </location>
</feature>
<feature type="transmembrane region" description="Helical" evidence="10">
    <location>
        <begin position="188"/>
        <end position="210"/>
    </location>
</feature>
<accession>A0A443SNN6</accession>
<evidence type="ECO:0000256" key="10">
    <source>
        <dbReference type="SAM" id="Phobius"/>
    </source>
</evidence>
<protein>
    <submittedName>
        <fullName evidence="12">Solute carrier family 41 member 2-like protein</fullName>
    </submittedName>
</protein>
<dbReference type="EMBL" id="NCKV01001052">
    <property type="protein sequence ID" value="RWS29138.1"/>
    <property type="molecule type" value="Genomic_DNA"/>
</dbReference>
<dbReference type="OrthoDB" id="5791097at2759"/>
<feature type="transmembrane region" description="Helical" evidence="10">
    <location>
        <begin position="738"/>
        <end position="761"/>
    </location>
</feature>
<evidence type="ECO:0000256" key="8">
    <source>
        <dbReference type="ARBA" id="ARBA00023136"/>
    </source>
</evidence>
<dbReference type="Proteomes" id="UP000288716">
    <property type="component" value="Unassembled WGS sequence"/>
</dbReference>
<feature type="transmembrane region" description="Helical" evidence="10">
    <location>
        <begin position="502"/>
        <end position="521"/>
    </location>
</feature>
<dbReference type="PANTHER" id="PTHR16228">
    <property type="entry name" value="DIVALENT CATION TRANSPORTER SOLUTE CARRIER FAMILY 41"/>
    <property type="match status" value="1"/>
</dbReference>
<feature type="transmembrane region" description="Helical" evidence="10">
    <location>
        <begin position="928"/>
        <end position="947"/>
    </location>
</feature>
<dbReference type="GO" id="GO:0005886">
    <property type="term" value="C:plasma membrane"/>
    <property type="evidence" value="ECO:0007669"/>
    <property type="project" value="TreeGrafter"/>
</dbReference>
<feature type="compositionally biased region" description="Basic and acidic residues" evidence="9">
    <location>
        <begin position="1"/>
        <end position="10"/>
    </location>
</feature>
<feature type="domain" description="SLC41A/MgtE integral membrane" evidence="11">
    <location>
        <begin position="440"/>
        <end position="571"/>
    </location>
</feature>
<keyword evidence="8 10" id="KW-0472">Membrane</keyword>
<evidence type="ECO:0000313" key="13">
    <source>
        <dbReference type="Proteomes" id="UP000288716"/>
    </source>
</evidence>
<feature type="transmembrane region" description="Helical" evidence="10">
    <location>
        <begin position="954"/>
        <end position="977"/>
    </location>
</feature>
<feature type="region of interest" description="Disordered" evidence="9">
    <location>
        <begin position="1"/>
        <end position="69"/>
    </location>
</feature>
<evidence type="ECO:0000256" key="4">
    <source>
        <dbReference type="ARBA" id="ARBA00022692"/>
    </source>
</evidence>
<dbReference type="SUPFAM" id="SSF161093">
    <property type="entry name" value="MgtE membrane domain-like"/>
    <property type="match status" value="4"/>
</dbReference>
<feature type="compositionally biased region" description="Basic and acidic residues" evidence="9">
    <location>
        <begin position="23"/>
        <end position="38"/>
    </location>
</feature>
<dbReference type="InterPro" id="IPR006667">
    <property type="entry name" value="SLC41_membr_dom"/>
</dbReference>
<keyword evidence="7" id="KW-0406">Ion transport</keyword>
<feature type="transmembrane region" description="Helical" evidence="10">
    <location>
        <begin position="695"/>
        <end position="718"/>
    </location>
</feature>
<evidence type="ECO:0000259" key="11">
    <source>
        <dbReference type="Pfam" id="PF01769"/>
    </source>
</evidence>
<keyword evidence="6 10" id="KW-1133">Transmembrane helix</keyword>
<evidence type="ECO:0000256" key="2">
    <source>
        <dbReference type="ARBA" id="ARBA00009749"/>
    </source>
</evidence>
<name>A0A443SNN6_9ACAR</name>
<feature type="domain" description="SLC41A/MgtE integral membrane" evidence="11">
    <location>
        <begin position="869"/>
        <end position="1011"/>
    </location>
</feature>
<evidence type="ECO:0000256" key="1">
    <source>
        <dbReference type="ARBA" id="ARBA00004141"/>
    </source>
</evidence>
<keyword evidence="3" id="KW-0813">Transport</keyword>
<evidence type="ECO:0000256" key="9">
    <source>
        <dbReference type="SAM" id="MobiDB-lite"/>
    </source>
</evidence>
<feature type="transmembrane region" description="Helical" evidence="10">
    <location>
        <begin position="997"/>
        <end position="1020"/>
    </location>
</feature>
<reference evidence="12 13" key="1">
    <citation type="journal article" date="2018" name="Gigascience">
        <title>Genomes of trombidid mites reveal novel predicted allergens and laterally-transferred genes associated with secondary metabolism.</title>
        <authorList>
            <person name="Dong X."/>
            <person name="Chaisiri K."/>
            <person name="Xia D."/>
            <person name="Armstrong S.D."/>
            <person name="Fang Y."/>
            <person name="Donnelly M.J."/>
            <person name="Kadowaki T."/>
            <person name="McGarry J.W."/>
            <person name="Darby A.C."/>
            <person name="Makepeace B.L."/>
        </authorList>
    </citation>
    <scope>NUCLEOTIDE SEQUENCE [LARGE SCALE GENOMIC DNA]</scope>
    <source>
        <strain evidence="12">UoL-UT</strain>
    </source>
</reference>
<evidence type="ECO:0000256" key="6">
    <source>
        <dbReference type="ARBA" id="ARBA00022989"/>
    </source>
</evidence>
<feature type="domain" description="SLC41A/MgtE integral membrane" evidence="11">
    <location>
        <begin position="653"/>
        <end position="791"/>
    </location>
</feature>
<evidence type="ECO:0000256" key="5">
    <source>
        <dbReference type="ARBA" id="ARBA00022842"/>
    </source>
</evidence>
<keyword evidence="13" id="KW-1185">Reference proteome</keyword>
<feature type="transmembrane region" description="Helical" evidence="10">
    <location>
        <begin position="408"/>
        <end position="433"/>
    </location>
</feature>
<proteinExistence type="inferred from homology"/>
<feature type="transmembrane region" description="Helical" evidence="10">
    <location>
        <begin position="343"/>
        <end position="361"/>
    </location>
</feature>
<feature type="transmembrane region" description="Helical" evidence="10">
    <location>
        <begin position="306"/>
        <end position="331"/>
    </location>
</feature>
<evidence type="ECO:0000313" key="12">
    <source>
        <dbReference type="EMBL" id="RWS29138.1"/>
    </source>
</evidence>
<feature type="transmembrane region" description="Helical" evidence="10">
    <location>
        <begin position="270"/>
        <end position="294"/>
    </location>
</feature>
<sequence length="1048" mass="115983">MVEKEDKSSESGDEQSTATTVSVKDEEKSETKTSEPRKATKTVNFDGIPDEKDDEHENDVKDKRKMRFNSVPVNKSPKMMQLNVSSILEMDEERKNDDEENDITWNSLWSKNMRNSFENNQDNITDISYRRRMSSMHPDGVDSRRRDSVRTIFFGNPVACSRRFSQDLRLPEFPEEEEEIESETAKVVFFQIFIPFLIAGFGNVGAGLILDQVQHWTVFKQVSELFIVVATFLGLKGNLEMTLAARLSTQANLGRIDELPEQIQIGIGNIALVQCQSIVIAFLASLVAICVDFFKGFEFHLDEISLICATSLITASLTGFFLATIMVVVIIVSRKIGVNPDNVATLIAAFLGDITAVAMLAGAARMFYAYRHIVWLSPLVIVCFLSLLPISVYIARRNDYTRDIVGTGWIPIIIAIFISCAAGFIFDIAVSLFDKIAIFQPIINGVGSNLVAVQTSRISTYFYQRTSIGELPTDEDGRKYKVCETPFNAYLGSNPNQRTARLLLLMAIPGHIIYIVVIRIVQRDNVVITGYFVLLYLSSAAIQVAVLLYIAYVLVPLLWKRKVDPDNAAIPGACDGDGDDNNNRNLATIEEGMVAASVVKEYEKEIETPFDALKQLLIPFLIAGLGNVATGYTLVHVKDWKVFNEIPQLIILVPALLGLKGNVEMTLASRLSTHANLGDLDHPSKRRQIIIGNMALVQCQASTVGFIAPFISLALSYLNPDENDDHVLTVQEIVLLSASSVITANIANLLLGSVMCCVVVFSRKYKINPDNIATPIAASLGDFTTMILLSYIAHFLFENIHLELVPTISLAVLLLLIPLWGHIARSIRFTRQIILTGWIPIISAMLLQNTGGLIMEGALDKFKRLAAFQPVINGVGGNLVAIQSSRMSTYLHQNTNIGQLPASDSSVCVSPIHTFCSPRSHQSTMARLLLYLSAPSHLFFLVIIKVIRPTFHLTALFLVVYLSAAVTQVAVLLQLGYFLVHYTWRRGVDPDNNVIPFLTAFADLIGSGLLAIAFFVLYALGDENAFNTTINENIANVVRNATLNVTSY</sequence>
<dbReference type="GO" id="GO:0008324">
    <property type="term" value="F:monoatomic cation transmembrane transporter activity"/>
    <property type="evidence" value="ECO:0007669"/>
    <property type="project" value="InterPro"/>
</dbReference>
<dbReference type="PANTHER" id="PTHR16228:SF7">
    <property type="entry name" value="SLC41A_MGTE INTEGRAL MEMBRANE DOMAIN-CONTAINING PROTEIN"/>
    <property type="match status" value="1"/>
</dbReference>
<dbReference type="Pfam" id="PF01769">
    <property type="entry name" value="MgtE"/>
    <property type="match status" value="4"/>
</dbReference>
<dbReference type="Gene3D" id="1.10.357.20">
    <property type="entry name" value="SLC41 divalent cation transporters, integral membrane domain"/>
    <property type="match status" value="4"/>
</dbReference>